<name>A0ABQ2MLS0_9ACTN</name>
<proteinExistence type="predicted"/>
<accession>A0ABQ2MLS0</accession>
<dbReference type="EMBL" id="BMNG01000015">
    <property type="protein sequence ID" value="GGO54049.1"/>
    <property type="molecule type" value="Genomic_DNA"/>
</dbReference>
<evidence type="ECO:0000313" key="3">
    <source>
        <dbReference type="Proteomes" id="UP000656881"/>
    </source>
</evidence>
<sequence length="120" mass="13768">MITIYGWSVRDCPAPQSTRASRRPGWTPAAAPPPPIHGARLGMNVQQVQRPPGIRGFRVIARRRTIERGIGWLMHHRRLARYCERHLHRSEVTIHLAMMVLNIRTGTRRSATHRAPSTQR</sequence>
<keyword evidence="3" id="KW-1185">Reference proteome</keyword>
<dbReference type="PANTHER" id="PTHR30007">
    <property type="entry name" value="PHP DOMAIN PROTEIN"/>
    <property type="match status" value="1"/>
</dbReference>
<evidence type="ECO:0000313" key="2">
    <source>
        <dbReference type="EMBL" id="GGO54049.1"/>
    </source>
</evidence>
<evidence type="ECO:0000256" key="1">
    <source>
        <dbReference type="SAM" id="MobiDB-lite"/>
    </source>
</evidence>
<evidence type="ECO:0008006" key="4">
    <source>
        <dbReference type="Google" id="ProtNLM"/>
    </source>
</evidence>
<protein>
    <recommendedName>
        <fullName evidence="4">Transposase</fullName>
    </recommendedName>
</protein>
<feature type="region of interest" description="Disordered" evidence="1">
    <location>
        <begin position="15"/>
        <end position="38"/>
    </location>
</feature>
<comment type="caution">
    <text evidence="2">The sequence shown here is derived from an EMBL/GenBank/DDBJ whole genome shotgun (WGS) entry which is preliminary data.</text>
</comment>
<reference evidence="3" key="1">
    <citation type="journal article" date="2019" name="Int. J. Syst. Evol. Microbiol.">
        <title>The Global Catalogue of Microorganisms (GCM) 10K type strain sequencing project: providing services to taxonomists for standard genome sequencing and annotation.</title>
        <authorList>
            <consortium name="The Broad Institute Genomics Platform"/>
            <consortium name="The Broad Institute Genome Sequencing Center for Infectious Disease"/>
            <person name="Wu L."/>
            <person name="Ma J."/>
        </authorList>
    </citation>
    <scope>NUCLEOTIDE SEQUENCE [LARGE SCALE GENOMIC DNA]</scope>
    <source>
        <strain evidence="3">CGMCC 4.7349</strain>
    </source>
</reference>
<dbReference type="Proteomes" id="UP000656881">
    <property type="component" value="Unassembled WGS sequence"/>
</dbReference>
<dbReference type="PANTHER" id="PTHR30007:SF0">
    <property type="entry name" value="TRANSPOSASE"/>
    <property type="match status" value="1"/>
</dbReference>
<organism evidence="2 3">
    <name type="scientific">Streptomyces lasiicapitis</name>
    <dbReference type="NCBI Taxonomy" id="1923961"/>
    <lineage>
        <taxon>Bacteria</taxon>
        <taxon>Bacillati</taxon>
        <taxon>Actinomycetota</taxon>
        <taxon>Actinomycetes</taxon>
        <taxon>Kitasatosporales</taxon>
        <taxon>Streptomycetaceae</taxon>
        <taxon>Streptomyces</taxon>
    </lineage>
</organism>
<gene>
    <name evidence="2" type="ORF">GCM10012286_62900</name>
</gene>